<gene>
    <name evidence="9" type="ORF">AS189_14255</name>
</gene>
<dbReference type="GO" id="GO:0005524">
    <property type="term" value="F:ATP binding"/>
    <property type="evidence" value="ECO:0007669"/>
    <property type="project" value="UniProtKB-KW"/>
</dbReference>
<dbReference type="PANTHER" id="PTHR18964:SF173">
    <property type="entry name" value="GLUCOKINASE"/>
    <property type="match status" value="1"/>
</dbReference>
<accession>A0A0S2M1G1</accession>
<comment type="similarity">
    <text evidence="1">Belongs to the ROK (NagC/XylR) family.</text>
</comment>
<dbReference type="InterPro" id="IPR043129">
    <property type="entry name" value="ATPase_NBD"/>
</dbReference>
<keyword evidence="7" id="KW-0067">ATP-binding</keyword>
<evidence type="ECO:0000313" key="10">
    <source>
        <dbReference type="Proteomes" id="UP000059574"/>
    </source>
</evidence>
<dbReference type="Pfam" id="PF00480">
    <property type="entry name" value="ROK"/>
    <property type="match status" value="1"/>
</dbReference>
<dbReference type="PROSITE" id="PS01125">
    <property type="entry name" value="ROK"/>
    <property type="match status" value="1"/>
</dbReference>
<dbReference type="NCBIfam" id="TIGR00744">
    <property type="entry name" value="ROK_glcA_fam"/>
    <property type="match status" value="1"/>
</dbReference>
<evidence type="ECO:0000256" key="2">
    <source>
        <dbReference type="ARBA" id="ARBA00012323"/>
    </source>
</evidence>
<dbReference type="AlphaFoldDB" id="A0A0S2M1G1"/>
<dbReference type="SUPFAM" id="SSF53067">
    <property type="entry name" value="Actin-like ATPase domain"/>
    <property type="match status" value="1"/>
</dbReference>
<dbReference type="RefSeq" id="WP_062290271.1">
    <property type="nucleotide sequence ID" value="NZ_CP013200.1"/>
</dbReference>
<dbReference type="InterPro" id="IPR000600">
    <property type="entry name" value="ROK"/>
</dbReference>
<evidence type="ECO:0000256" key="6">
    <source>
        <dbReference type="ARBA" id="ARBA00022777"/>
    </source>
</evidence>
<dbReference type="InterPro" id="IPR049874">
    <property type="entry name" value="ROK_cs"/>
</dbReference>
<evidence type="ECO:0000256" key="5">
    <source>
        <dbReference type="ARBA" id="ARBA00022741"/>
    </source>
</evidence>
<name>A0A0S2M1G1_9MICC</name>
<evidence type="ECO:0000313" key="9">
    <source>
        <dbReference type="EMBL" id="ALO67436.1"/>
    </source>
</evidence>
<evidence type="ECO:0000256" key="8">
    <source>
        <dbReference type="ARBA" id="ARBA00032386"/>
    </source>
</evidence>
<proteinExistence type="inferred from homology"/>
<dbReference type="OrthoDB" id="9810372at2"/>
<sequence length="331" mass="34718">MFPPIPAPTRASVAPLSLGIDIGGTKVAAGVVDPHGVILEEVRRDTPGRDARAVEAVIAELVHELGQRHPIDAVGIGAAGWMDLSGSRVVFSPHLAWRDEPLRENLEGMLGRPVLVTNDADAAAWAEWRFGAGRDRDRMVMLTLGTGIGGALVIDGRVERGSFGMAGEFGHQIIMPGGHRCECGNRGCWEQYASGNALGREGRELARKQSPMAAGLLAAAHGRPKGITGSVVTDLALQGEPTARELVAEVGEWLGLGIANLAAALDPAVFIIGGGLSAAGDLLLEPARRAYLRNLTGRGYRQEAVIAQAQLGPSAGLIGAADLAREQLRLR</sequence>
<dbReference type="InterPro" id="IPR004654">
    <property type="entry name" value="ROK_glcA"/>
</dbReference>
<protein>
    <recommendedName>
        <fullName evidence="3">Glucokinase</fullName>
        <ecNumber evidence="2">2.7.1.2</ecNumber>
    </recommendedName>
    <alternativeName>
        <fullName evidence="8">Glucose kinase</fullName>
    </alternativeName>
</protein>
<evidence type="ECO:0000256" key="4">
    <source>
        <dbReference type="ARBA" id="ARBA00022679"/>
    </source>
</evidence>
<dbReference type="EC" id="2.7.1.2" evidence="2"/>
<dbReference type="Gene3D" id="3.30.420.40">
    <property type="match status" value="2"/>
</dbReference>
<reference evidence="10" key="1">
    <citation type="submission" date="2015-11" db="EMBL/GenBank/DDBJ databases">
        <authorList>
            <person name="Kumar R."/>
            <person name="Singh D."/>
            <person name="Swarnkar M.K."/>
            <person name="Singh A.K."/>
            <person name="Kumar S."/>
        </authorList>
    </citation>
    <scope>NUCLEOTIDE SEQUENCE [LARGE SCALE GENOMIC DNA]</scope>
    <source>
        <strain evidence="10">ERGS4:06</strain>
    </source>
</reference>
<dbReference type="GO" id="GO:0004340">
    <property type="term" value="F:glucokinase activity"/>
    <property type="evidence" value="ECO:0007669"/>
    <property type="project" value="UniProtKB-EC"/>
</dbReference>
<keyword evidence="4" id="KW-0808">Transferase</keyword>
<dbReference type="Proteomes" id="UP000059574">
    <property type="component" value="Chromosome"/>
</dbReference>
<organism evidence="9 10">
    <name type="scientific">Arthrobacter alpinus</name>
    <dbReference type="NCBI Taxonomy" id="656366"/>
    <lineage>
        <taxon>Bacteria</taxon>
        <taxon>Bacillati</taxon>
        <taxon>Actinomycetota</taxon>
        <taxon>Actinomycetes</taxon>
        <taxon>Micrococcales</taxon>
        <taxon>Micrococcaceae</taxon>
        <taxon>Arthrobacter</taxon>
    </lineage>
</organism>
<dbReference type="GO" id="GO:0005737">
    <property type="term" value="C:cytoplasm"/>
    <property type="evidence" value="ECO:0007669"/>
    <property type="project" value="InterPro"/>
</dbReference>
<dbReference type="PANTHER" id="PTHR18964">
    <property type="entry name" value="ROK (REPRESSOR, ORF, KINASE) FAMILY"/>
    <property type="match status" value="1"/>
</dbReference>
<keyword evidence="6 9" id="KW-0418">Kinase</keyword>
<evidence type="ECO:0000256" key="7">
    <source>
        <dbReference type="ARBA" id="ARBA00022840"/>
    </source>
</evidence>
<evidence type="ECO:0000256" key="1">
    <source>
        <dbReference type="ARBA" id="ARBA00006479"/>
    </source>
</evidence>
<keyword evidence="5" id="KW-0547">Nucleotide-binding</keyword>
<evidence type="ECO:0000256" key="3">
    <source>
        <dbReference type="ARBA" id="ARBA00014701"/>
    </source>
</evidence>
<reference evidence="9 10" key="2">
    <citation type="journal article" date="2016" name="J. Biotechnol.">
        <title>Complete genome sequence of Arthrobacter alpinus ERGS4:06, a yellow pigmented bacterium tolerant to cold and radiations isolated from Sikkim Himalaya.</title>
        <authorList>
            <person name="Kumar R."/>
            <person name="Singh D."/>
            <person name="Swarnkar M.K."/>
            <person name="Singh A.K."/>
            <person name="Kumar S."/>
        </authorList>
    </citation>
    <scope>NUCLEOTIDE SEQUENCE [LARGE SCALE GENOMIC DNA]</scope>
    <source>
        <strain evidence="9 10">ERGS4:06</strain>
    </source>
</reference>
<dbReference type="EMBL" id="CP013200">
    <property type="protein sequence ID" value="ALO67436.1"/>
    <property type="molecule type" value="Genomic_DNA"/>
</dbReference>
<dbReference type="GO" id="GO:0006096">
    <property type="term" value="P:glycolytic process"/>
    <property type="evidence" value="ECO:0007669"/>
    <property type="project" value="InterPro"/>
</dbReference>